<accession>A0A0A9C3M2</accession>
<evidence type="ECO:0000313" key="2">
    <source>
        <dbReference type="EMBL" id="JAD69053.1"/>
    </source>
</evidence>
<feature type="compositionally biased region" description="Low complexity" evidence="1">
    <location>
        <begin position="23"/>
        <end position="36"/>
    </location>
</feature>
<reference evidence="2" key="1">
    <citation type="submission" date="2014-09" db="EMBL/GenBank/DDBJ databases">
        <authorList>
            <person name="Magalhaes I.L.F."/>
            <person name="Oliveira U."/>
            <person name="Santos F.R."/>
            <person name="Vidigal T.H.D.A."/>
            <person name="Brescovit A.D."/>
            <person name="Santos A.J."/>
        </authorList>
    </citation>
    <scope>NUCLEOTIDE SEQUENCE</scope>
    <source>
        <tissue evidence="2">Shoot tissue taken approximately 20 cm above the soil surface</tissue>
    </source>
</reference>
<dbReference type="AlphaFoldDB" id="A0A0A9C3M2"/>
<organism evidence="2">
    <name type="scientific">Arundo donax</name>
    <name type="common">Giant reed</name>
    <name type="synonym">Donax arundinaceus</name>
    <dbReference type="NCBI Taxonomy" id="35708"/>
    <lineage>
        <taxon>Eukaryota</taxon>
        <taxon>Viridiplantae</taxon>
        <taxon>Streptophyta</taxon>
        <taxon>Embryophyta</taxon>
        <taxon>Tracheophyta</taxon>
        <taxon>Spermatophyta</taxon>
        <taxon>Magnoliopsida</taxon>
        <taxon>Liliopsida</taxon>
        <taxon>Poales</taxon>
        <taxon>Poaceae</taxon>
        <taxon>PACMAD clade</taxon>
        <taxon>Arundinoideae</taxon>
        <taxon>Arundineae</taxon>
        <taxon>Arundo</taxon>
    </lineage>
</organism>
<feature type="region of interest" description="Disordered" evidence="1">
    <location>
        <begin position="21"/>
        <end position="42"/>
    </location>
</feature>
<evidence type="ECO:0000256" key="1">
    <source>
        <dbReference type="SAM" id="MobiDB-lite"/>
    </source>
</evidence>
<dbReference type="EMBL" id="GBRH01228842">
    <property type="protein sequence ID" value="JAD69053.1"/>
    <property type="molecule type" value="Transcribed_RNA"/>
</dbReference>
<protein>
    <submittedName>
        <fullName evidence="2">Uncharacterized protein</fullName>
    </submittedName>
</protein>
<sequence length="42" mass="3987">MGGFTNARGTRGFTFAALGGGAPAAAAADEAEQASGSPTSTR</sequence>
<name>A0A0A9C3M2_ARUDO</name>
<reference evidence="2" key="2">
    <citation type="journal article" date="2015" name="Data Brief">
        <title>Shoot transcriptome of the giant reed, Arundo donax.</title>
        <authorList>
            <person name="Barrero R.A."/>
            <person name="Guerrero F.D."/>
            <person name="Moolhuijzen P."/>
            <person name="Goolsby J.A."/>
            <person name="Tidwell J."/>
            <person name="Bellgard S.E."/>
            <person name="Bellgard M.I."/>
        </authorList>
    </citation>
    <scope>NUCLEOTIDE SEQUENCE</scope>
    <source>
        <tissue evidence="2">Shoot tissue taken approximately 20 cm above the soil surface</tissue>
    </source>
</reference>
<proteinExistence type="predicted"/>